<feature type="compositionally biased region" description="Polar residues" evidence="3">
    <location>
        <begin position="1000"/>
        <end position="1015"/>
    </location>
</feature>
<dbReference type="PROSITE" id="PS51293">
    <property type="entry name" value="SANT"/>
    <property type="match status" value="1"/>
</dbReference>
<dbReference type="InterPro" id="IPR033471">
    <property type="entry name" value="DIRP"/>
</dbReference>
<feature type="region of interest" description="Disordered" evidence="3">
    <location>
        <begin position="512"/>
        <end position="531"/>
    </location>
</feature>
<dbReference type="GO" id="GO:0005654">
    <property type="term" value="C:nucleoplasm"/>
    <property type="evidence" value="ECO:0007669"/>
    <property type="project" value="TreeGrafter"/>
</dbReference>
<comment type="caution">
    <text evidence="5">The sequence shown here is derived from an EMBL/GenBank/DDBJ whole genome shotgun (WGS) entry which is preliminary data.</text>
</comment>
<feature type="compositionally biased region" description="Polar residues" evidence="3">
    <location>
        <begin position="226"/>
        <end position="239"/>
    </location>
</feature>
<dbReference type="SUPFAM" id="SSF46689">
    <property type="entry name" value="Homeodomain-like"/>
    <property type="match status" value="1"/>
</dbReference>
<accession>A0A9Q0G057</accession>
<organism evidence="5 6">
    <name type="scientific">Turnera subulata</name>
    <dbReference type="NCBI Taxonomy" id="218843"/>
    <lineage>
        <taxon>Eukaryota</taxon>
        <taxon>Viridiplantae</taxon>
        <taxon>Streptophyta</taxon>
        <taxon>Embryophyta</taxon>
        <taxon>Tracheophyta</taxon>
        <taxon>Spermatophyta</taxon>
        <taxon>Magnoliopsida</taxon>
        <taxon>eudicotyledons</taxon>
        <taxon>Gunneridae</taxon>
        <taxon>Pentapetalae</taxon>
        <taxon>rosids</taxon>
        <taxon>fabids</taxon>
        <taxon>Malpighiales</taxon>
        <taxon>Passifloraceae</taxon>
        <taxon>Turnera</taxon>
    </lineage>
</organism>
<feature type="region of interest" description="Disordered" evidence="3">
    <location>
        <begin position="396"/>
        <end position="448"/>
    </location>
</feature>
<proteinExistence type="predicted"/>
<dbReference type="InterPro" id="IPR010561">
    <property type="entry name" value="LIN-9/ALY1"/>
</dbReference>
<dbReference type="GO" id="GO:0006351">
    <property type="term" value="P:DNA-templated transcription"/>
    <property type="evidence" value="ECO:0007669"/>
    <property type="project" value="InterPro"/>
</dbReference>
<dbReference type="InterPro" id="IPR009057">
    <property type="entry name" value="Homeodomain-like_sf"/>
</dbReference>
<feature type="region of interest" description="Disordered" evidence="3">
    <location>
        <begin position="1"/>
        <end position="40"/>
    </location>
</feature>
<dbReference type="Gene3D" id="1.20.58.1880">
    <property type="match status" value="1"/>
</dbReference>
<dbReference type="GO" id="GO:0017053">
    <property type="term" value="C:transcription repressor complex"/>
    <property type="evidence" value="ECO:0007669"/>
    <property type="project" value="InterPro"/>
</dbReference>
<name>A0A9Q0G057_9ROSI</name>
<feature type="compositionally biased region" description="Basic and acidic residues" evidence="3">
    <location>
        <begin position="415"/>
        <end position="433"/>
    </location>
</feature>
<dbReference type="OrthoDB" id="2339771at2759"/>
<dbReference type="Pfam" id="PF00249">
    <property type="entry name" value="Myb_DNA-binding"/>
    <property type="match status" value="1"/>
</dbReference>
<evidence type="ECO:0000313" key="5">
    <source>
        <dbReference type="EMBL" id="KAJ4839919.1"/>
    </source>
</evidence>
<evidence type="ECO:0000256" key="1">
    <source>
        <dbReference type="ARBA" id="ARBA00004123"/>
    </source>
</evidence>
<dbReference type="InterPro" id="IPR001005">
    <property type="entry name" value="SANT/Myb"/>
</dbReference>
<dbReference type="CDD" id="cd00167">
    <property type="entry name" value="SANT"/>
    <property type="match status" value="1"/>
</dbReference>
<feature type="region of interest" description="Disordered" evidence="3">
    <location>
        <begin position="225"/>
        <end position="298"/>
    </location>
</feature>
<dbReference type="GO" id="GO:0051726">
    <property type="term" value="P:regulation of cell cycle"/>
    <property type="evidence" value="ECO:0007669"/>
    <property type="project" value="TreeGrafter"/>
</dbReference>
<dbReference type="AlphaFoldDB" id="A0A9Q0G057"/>
<evidence type="ECO:0000256" key="3">
    <source>
        <dbReference type="SAM" id="MobiDB-lite"/>
    </source>
</evidence>
<dbReference type="GO" id="GO:0006357">
    <property type="term" value="P:regulation of transcription by RNA polymerase II"/>
    <property type="evidence" value="ECO:0007669"/>
    <property type="project" value="TreeGrafter"/>
</dbReference>
<protein>
    <recommendedName>
        <fullName evidence="4">SANT domain-containing protein</fullName>
    </recommendedName>
</protein>
<reference evidence="5" key="1">
    <citation type="submission" date="2022-02" db="EMBL/GenBank/DDBJ databases">
        <authorList>
            <person name="Henning P.M."/>
            <person name="McCubbin A.G."/>
            <person name="Shore J.S."/>
        </authorList>
    </citation>
    <scope>NUCLEOTIDE SEQUENCE</scope>
    <source>
        <strain evidence="5">F60SS</strain>
        <tissue evidence="5">Leaves</tissue>
    </source>
</reference>
<evidence type="ECO:0000256" key="2">
    <source>
        <dbReference type="ARBA" id="ARBA00023242"/>
    </source>
</evidence>
<keyword evidence="6" id="KW-1185">Reference proteome</keyword>
<gene>
    <name evidence="5" type="ORF">Tsubulata_023601</name>
</gene>
<feature type="compositionally biased region" description="Basic residues" evidence="3">
    <location>
        <begin position="1"/>
        <end position="10"/>
    </location>
</feature>
<feature type="compositionally biased region" description="Polar residues" evidence="3">
    <location>
        <begin position="247"/>
        <end position="256"/>
    </location>
</feature>
<dbReference type="EMBL" id="JAKUCV010003172">
    <property type="protein sequence ID" value="KAJ4839919.1"/>
    <property type="molecule type" value="Genomic_DNA"/>
</dbReference>
<evidence type="ECO:0000259" key="4">
    <source>
        <dbReference type="PROSITE" id="PS51293"/>
    </source>
</evidence>
<reference evidence="5" key="2">
    <citation type="journal article" date="2023" name="Plants (Basel)">
        <title>Annotation of the Turnera subulata (Passifloraceae) Draft Genome Reveals the S-Locus Evolved after the Divergence of Turneroideae from Passifloroideae in a Stepwise Manner.</title>
        <authorList>
            <person name="Henning P.M."/>
            <person name="Roalson E.H."/>
            <person name="Mir W."/>
            <person name="McCubbin A.G."/>
            <person name="Shore J.S."/>
        </authorList>
    </citation>
    <scope>NUCLEOTIDE SEQUENCE</scope>
    <source>
        <strain evidence="5">F60SS</strain>
    </source>
</reference>
<feature type="domain" description="SANT" evidence="4">
    <location>
        <begin position="39"/>
        <end position="76"/>
    </location>
</feature>
<sequence length="1100" mass="122485">MAPTRKKSVNKRFPSEVSPEKEVKKSNKSKQQKKKLSDKLGPKWSEVELHRFYRAYRDYGKDWKKVAAKVRHRSVEMVEALYNMNRAYLSLPEGTASVLGLIAMMTDYYSILGPSDNERESNELPGLTGKLQKRKRAKIHLGSSEEEVQQPHSLVSADGCLSLLKRASLTGGQPRAVGKRTPRFPISHANKKAEVDAYYPPRKKSRISDVDANDDDVAHVAALLAQASQQGGSPKVSSTLKRKPENIKSSPVQSCNEAADSSLPKHHAASMYRRLSEGGVAVRKPDTNGHTKRSSSVMDIEDLDNLDINWKGKKSHQKKYDDDGEACSATEERSTRGLKGNADSRFQSNAKLDGSSPQSERKRSKELISGADFHALDPLHTLAHVFLMDSESSARLNEETDGKSSTHEGTSASHCTDKAKISKQKEKTHHATSEVEGTATRKFKSGKYPATYGKHVPEVTEQPQPTNNNIPTRKRPLLQKLNTETLAGSRPSKPPASETLDEMENVAAIKGKRGGHISTPPKQLKSTGVSEVSSFSSDEKSTAKTVAESTAQVPVPSQIMSTTKKGSRRKMELKRALALKSEKSSEKNLKNQKYSDPMQDGVPYLKERLSCCLSSYMVQRWCIFEWFYSAIDYPWFAKREFVEYLNHVGLGHIPRLARVEWGVIRSSLGKPRRFSDRFLHEEREKLQQYRESVREHYTELRTGVREGLPTDLARPLSVGQRVIAIHPKTRELLDGSVLTVDHDRCRVQFNHPDMGVEFVKDIDCMPLNPLDNMPEALRRHRFSTTSNELQGYGQLNTVGFSSSEHLQHAPYPPNTLVKQTQVDINRARSQAKLAPVDVVNPPQLAHVQSSGIEHTQAKESYAQALSELIPSKDKQDPSTLLNHLRQRNAYQGNRIPPWLSHAAHSNLSGGLPRADDVSHVSLEPGSTVLEIIRGSRSKAHTMVDAAVQAISSIKDGDDAYMKIGEALDSIDKRRLPSDSRRQVIKSQEYASGISHRPNHLISNTSDPQGNKNLSGPMSHDDSNKIEAAIPSELISSCVATLLMIQSCTERHHSPNDVAQIIDYAVSSLHPCCPQNLPIYREIQMCMGRIKTQILGLIPTK</sequence>
<dbReference type="GO" id="GO:0003677">
    <property type="term" value="F:DNA binding"/>
    <property type="evidence" value="ECO:0007669"/>
    <property type="project" value="TreeGrafter"/>
</dbReference>
<keyword evidence="2" id="KW-0539">Nucleus</keyword>
<dbReference type="Pfam" id="PF06584">
    <property type="entry name" value="DIRP"/>
    <property type="match status" value="1"/>
</dbReference>
<dbReference type="SMART" id="SM00717">
    <property type="entry name" value="SANT"/>
    <property type="match status" value="1"/>
</dbReference>
<feature type="region of interest" description="Disordered" evidence="3">
    <location>
        <begin position="312"/>
        <end position="365"/>
    </location>
</feature>
<feature type="compositionally biased region" description="Polar residues" evidence="3">
    <location>
        <begin position="344"/>
        <end position="358"/>
    </location>
</feature>
<dbReference type="InterPro" id="IPR017884">
    <property type="entry name" value="SANT_dom"/>
</dbReference>
<evidence type="ECO:0000313" key="6">
    <source>
        <dbReference type="Proteomes" id="UP001141552"/>
    </source>
</evidence>
<dbReference type="PANTHER" id="PTHR21689:SF5">
    <property type="entry name" value="PROTEIN ALWAYS EARLY 1-RELATED"/>
    <property type="match status" value="1"/>
</dbReference>
<comment type="subcellular location">
    <subcellularLocation>
        <location evidence="1">Nucleus</location>
    </subcellularLocation>
</comment>
<dbReference type="SMART" id="SM01135">
    <property type="entry name" value="DIRP"/>
    <property type="match status" value="1"/>
</dbReference>
<feature type="region of interest" description="Disordered" evidence="3">
    <location>
        <begin position="994"/>
        <end position="1022"/>
    </location>
</feature>
<dbReference type="Proteomes" id="UP001141552">
    <property type="component" value="Unassembled WGS sequence"/>
</dbReference>
<dbReference type="PANTHER" id="PTHR21689">
    <property type="entry name" value="LIN-9"/>
    <property type="match status" value="1"/>
</dbReference>
<feature type="compositionally biased region" description="Basic and acidic residues" evidence="3">
    <location>
        <begin position="396"/>
        <end position="406"/>
    </location>
</feature>